<reference evidence="2 3" key="1">
    <citation type="submission" date="2023-07" db="EMBL/GenBank/DDBJ databases">
        <title>Sequencing the genomes of 1000 actinobacteria strains.</title>
        <authorList>
            <person name="Klenk H.-P."/>
        </authorList>
    </citation>
    <scope>NUCLEOTIDE SEQUENCE [LARGE SCALE GENOMIC DNA]</scope>
    <source>
        <strain evidence="2 3">DSM 14785</strain>
    </source>
</reference>
<sequence length="212" mass="23221">MTTSDLMDDIRTLRTTRGVDATTADRVFRDARTVGSFLDVPVPDELLREVYDTVRWGPTAMNTSPLRLLVVRSREGRERLAPHVAEFNRDRVLAAPVTLVVATDVDFHEHMATLVPHAPTSGEGFADKHDARVAMSRDNAWLQMGYLVVGLRAAGLGVGPMTGLDATGVDGEFFAGSAWRTLAVLNVGWPDGEGTDRPRAPRLEWDQAARTV</sequence>
<dbReference type="Gene3D" id="3.40.109.10">
    <property type="entry name" value="NADH Oxidase"/>
    <property type="match status" value="1"/>
</dbReference>
<dbReference type="EMBL" id="JAUSVM010000001">
    <property type="protein sequence ID" value="MDQ0426269.1"/>
    <property type="molecule type" value="Genomic_DNA"/>
</dbReference>
<feature type="domain" description="Nitroreductase" evidence="1">
    <location>
        <begin position="32"/>
        <end position="189"/>
    </location>
</feature>
<gene>
    <name evidence="2" type="ORF">JO380_002650</name>
</gene>
<dbReference type="NCBIfam" id="NF003768">
    <property type="entry name" value="PRK05365.1"/>
    <property type="match status" value="1"/>
</dbReference>
<evidence type="ECO:0000259" key="1">
    <source>
        <dbReference type="Pfam" id="PF00881"/>
    </source>
</evidence>
<protein>
    <submittedName>
        <fullName evidence="2">3-hydroxypropanoate dehydrogenase</fullName>
        <ecNumber evidence="2">1.1.1.-</ecNumber>
    </submittedName>
</protein>
<dbReference type="PANTHER" id="PTHR43543:SF1">
    <property type="entry name" value="MALONIC SEMIALDEHYDE REDUCTASE RUTE-RELATED"/>
    <property type="match status" value="1"/>
</dbReference>
<dbReference type="EC" id="1.1.1.-" evidence="2"/>
<comment type="caution">
    <text evidence="2">The sequence shown here is derived from an EMBL/GenBank/DDBJ whole genome shotgun (WGS) entry which is preliminary data.</text>
</comment>
<dbReference type="Pfam" id="PF00881">
    <property type="entry name" value="Nitroreductase"/>
    <property type="match status" value="1"/>
</dbReference>
<keyword evidence="3" id="KW-1185">Reference proteome</keyword>
<organism evidence="2 3">
    <name type="scientific">Cellulomonas iranensis</name>
    <dbReference type="NCBI Taxonomy" id="76862"/>
    <lineage>
        <taxon>Bacteria</taxon>
        <taxon>Bacillati</taxon>
        <taxon>Actinomycetota</taxon>
        <taxon>Actinomycetes</taxon>
        <taxon>Micrococcales</taxon>
        <taxon>Cellulomonadaceae</taxon>
        <taxon>Cellulomonas</taxon>
    </lineage>
</organism>
<dbReference type="Proteomes" id="UP001240250">
    <property type="component" value="Unassembled WGS sequence"/>
</dbReference>
<dbReference type="InterPro" id="IPR050461">
    <property type="entry name" value="Nitroreductase_HadB/RutE"/>
</dbReference>
<dbReference type="InterPro" id="IPR000415">
    <property type="entry name" value="Nitroreductase-like"/>
</dbReference>
<evidence type="ECO:0000313" key="2">
    <source>
        <dbReference type="EMBL" id="MDQ0426269.1"/>
    </source>
</evidence>
<name>A0ABU0GLP0_9CELL</name>
<evidence type="ECO:0000313" key="3">
    <source>
        <dbReference type="Proteomes" id="UP001240250"/>
    </source>
</evidence>
<dbReference type="GO" id="GO:0016491">
    <property type="term" value="F:oxidoreductase activity"/>
    <property type="evidence" value="ECO:0007669"/>
    <property type="project" value="UniProtKB-KW"/>
</dbReference>
<keyword evidence="2" id="KW-0560">Oxidoreductase</keyword>
<proteinExistence type="predicted"/>
<dbReference type="SUPFAM" id="SSF55469">
    <property type="entry name" value="FMN-dependent nitroreductase-like"/>
    <property type="match status" value="1"/>
</dbReference>
<dbReference type="InterPro" id="IPR029479">
    <property type="entry name" value="Nitroreductase"/>
</dbReference>
<dbReference type="PANTHER" id="PTHR43543">
    <property type="entry name" value="MALONIC SEMIALDEHYDE REDUCTASE RUTE-RELATED"/>
    <property type="match status" value="1"/>
</dbReference>
<accession>A0ABU0GLP0</accession>
<dbReference type="RefSeq" id="WP_233421252.1">
    <property type="nucleotide sequence ID" value="NZ_JAUSVM010000001.1"/>
</dbReference>